<keyword evidence="8" id="KW-0675">Receptor</keyword>
<evidence type="ECO:0000256" key="8">
    <source>
        <dbReference type="ARBA" id="ARBA00023170"/>
    </source>
</evidence>
<dbReference type="InterPro" id="IPR059116">
    <property type="entry name" value="P2X_receptor"/>
</dbReference>
<comment type="caution">
    <text evidence="13">The sequence shown here is derived from an EMBL/GenBank/DDBJ whole genome shotgun (WGS) entry which is preliminary data.</text>
</comment>
<dbReference type="GO" id="GO:0035381">
    <property type="term" value="F:ATP-gated ion channel activity"/>
    <property type="evidence" value="ECO:0007669"/>
    <property type="project" value="TreeGrafter"/>
</dbReference>
<gene>
    <name evidence="13" type="ORF">RB653_008358</name>
</gene>
<comment type="subcellular location">
    <subcellularLocation>
        <location evidence="11">Contractile vacuole membrane</location>
    </subcellularLocation>
</comment>
<evidence type="ECO:0000256" key="3">
    <source>
        <dbReference type="ARBA" id="ARBA00022554"/>
    </source>
</evidence>
<evidence type="ECO:0000256" key="2">
    <source>
        <dbReference type="ARBA" id="ARBA00022448"/>
    </source>
</evidence>
<dbReference type="EMBL" id="JAVFKY010000003">
    <property type="protein sequence ID" value="KAK5578685.1"/>
    <property type="molecule type" value="Genomic_DNA"/>
</dbReference>
<keyword evidence="10" id="KW-0407">Ion channel</keyword>
<name>A0AAN7U4M6_9MYCE</name>
<evidence type="ECO:0000256" key="4">
    <source>
        <dbReference type="ARBA" id="ARBA00022692"/>
    </source>
</evidence>
<evidence type="ECO:0000256" key="10">
    <source>
        <dbReference type="ARBA" id="ARBA00023303"/>
    </source>
</evidence>
<evidence type="ECO:0000256" key="12">
    <source>
        <dbReference type="SAM" id="Phobius"/>
    </source>
</evidence>
<comment type="similarity">
    <text evidence="1">Belongs to the P2X receptor family.</text>
</comment>
<dbReference type="PANTHER" id="PTHR10125:SF31">
    <property type="entry name" value="P2X RECEPTOR E"/>
    <property type="match status" value="1"/>
</dbReference>
<keyword evidence="5 12" id="KW-1133">Transmembrane helix</keyword>
<keyword evidence="4 12" id="KW-0812">Transmembrane</keyword>
<organism evidence="13 14">
    <name type="scientific">Dictyostelium firmibasis</name>
    <dbReference type="NCBI Taxonomy" id="79012"/>
    <lineage>
        <taxon>Eukaryota</taxon>
        <taxon>Amoebozoa</taxon>
        <taxon>Evosea</taxon>
        <taxon>Eumycetozoa</taxon>
        <taxon>Dictyostelia</taxon>
        <taxon>Dictyosteliales</taxon>
        <taxon>Dictyosteliaceae</taxon>
        <taxon>Dictyostelium</taxon>
    </lineage>
</organism>
<keyword evidence="14" id="KW-1185">Reference proteome</keyword>
<evidence type="ECO:0000256" key="1">
    <source>
        <dbReference type="ARBA" id="ARBA00009848"/>
    </source>
</evidence>
<evidence type="ECO:0000256" key="9">
    <source>
        <dbReference type="ARBA" id="ARBA00023286"/>
    </source>
</evidence>
<evidence type="ECO:0000313" key="13">
    <source>
        <dbReference type="EMBL" id="KAK5578685.1"/>
    </source>
</evidence>
<dbReference type="GO" id="GO:0140417">
    <property type="term" value="F:intracellularly ATP-gated calcium channel activity"/>
    <property type="evidence" value="ECO:0007669"/>
    <property type="project" value="UniProtKB-ARBA"/>
</dbReference>
<dbReference type="GO" id="GO:0031164">
    <property type="term" value="C:contractile vacuolar membrane"/>
    <property type="evidence" value="ECO:0007669"/>
    <property type="project" value="UniProtKB-SubCell"/>
</dbReference>
<accession>A0AAN7U4M6</accession>
<dbReference type="FunFam" id="1.10.287.940:FF:000010">
    <property type="entry name" value="P2X receptor E"/>
    <property type="match status" value="1"/>
</dbReference>
<protein>
    <recommendedName>
        <fullName evidence="15">P2X receptor</fullName>
    </recommendedName>
</protein>
<proteinExistence type="inferred from homology"/>
<keyword evidence="2" id="KW-0813">Transport</keyword>
<keyword evidence="6" id="KW-0406">Ion transport</keyword>
<dbReference type="GO" id="GO:0071476">
    <property type="term" value="P:cellular hypotonic response"/>
    <property type="evidence" value="ECO:0007669"/>
    <property type="project" value="UniProtKB-ARBA"/>
</dbReference>
<reference evidence="13 14" key="1">
    <citation type="submission" date="2023-11" db="EMBL/GenBank/DDBJ databases">
        <title>Dfirmibasis_genome.</title>
        <authorList>
            <person name="Edelbroek B."/>
            <person name="Kjellin J."/>
            <person name="Jerlstrom-Hultqvist J."/>
            <person name="Soderbom F."/>
        </authorList>
    </citation>
    <scope>NUCLEOTIDE SEQUENCE [LARGE SCALE GENOMIC DNA]</scope>
    <source>
        <strain evidence="13 14">TNS-C-14</strain>
    </source>
</reference>
<dbReference type="AlphaFoldDB" id="A0AAN7U4M6"/>
<evidence type="ECO:0000256" key="5">
    <source>
        <dbReference type="ARBA" id="ARBA00022989"/>
    </source>
</evidence>
<feature type="transmembrane region" description="Helical" evidence="12">
    <location>
        <begin position="312"/>
        <end position="334"/>
    </location>
</feature>
<dbReference type="Pfam" id="PF00864">
    <property type="entry name" value="P2X_receptor"/>
    <property type="match status" value="2"/>
</dbReference>
<evidence type="ECO:0000256" key="11">
    <source>
        <dbReference type="ARBA" id="ARBA00037850"/>
    </source>
</evidence>
<feature type="transmembrane region" description="Helical" evidence="12">
    <location>
        <begin position="27"/>
        <end position="49"/>
    </location>
</feature>
<keyword evidence="3" id="KW-0926">Vacuole</keyword>
<keyword evidence="9" id="KW-1071">Ligand-gated ion channel</keyword>
<keyword evidence="7 12" id="KW-0472">Membrane</keyword>
<evidence type="ECO:0000256" key="7">
    <source>
        <dbReference type="ARBA" id="ARBA00023136"/>
    </source>
</evidence>
<dbReference type="PANTHER" id="PTHR10125">
    <property type="entry name" value="P2X PURINOCEPTOR"/>
    <property type="match status" value="1"/>
</dbReference>
<sequence length="388" mass="43623">MGLKNIDWDSLFSYSTIKIVRIRDKRLGILHFAFLIGIILYIIVGTIFLQKKYLALESPIGSIRTSLQSPSVKPSNLPYCLNNGSDTSYEGYPNKPCQYWDEYLVLYPPSEESSMFITTRCTQETQSTVNGCNLSEPSCVYNTTSSADFYIANVENFTILLDHTLSAPTLGIQYNAIQLEGQLLDSDGNPMSLPPPNIVGVKGSPDIMSLQGILTAAGVESLDSEGLANKSRTIRDDGILILCFITYSNTYTYNTGNYQYTYQFKLVQNTKFKIVEPVFTKDVEDRYIFDRHGVRIIFIQTGQLGQFDFQTMLLTFVSGIGLVTAASLVVDIIATRIMPQRSKYQELKFQDSSIHMEKTPTIDDHTPLINNTDAINNESSYQKNSYEK</sequence>
<evidence type="ECO:0008006" key="15">
    <source>
        <dbReference type="Google" id="ProtNLM"/>
    </source>
</evidence>
<dbReference type="Proteomes" id="UP001344447">
    <property type="component" value="Unassembled WGS sequence"/>
</dbReference>
<evidence type="ECO:0000256" key="6">
    <source>
        <dbReference type="ARBA" id="ARBA00023065"/>
    </source>
</evidence>
<dbReference type="Gene3D" id="1.10.287.940">
    <property type="entry name" value="atp-gated p2x4 ion channel"/>
    <property type="match status" value="2"/>
</dbReference>
<dbReference type="GO" id="GO:0050848">
    <property type="term" value="P:regulation of calcium-mediated signaling"/>
    <property type="evidence" value="ECO:0007669"/>
    <property type="project" value="UniProtKB-ARBA"/>
</dbReference>
<evidence type="ECO:0000313" key="14">
    <source>
        <dbReference type="Proteomes" id="UP001344447"/>
    </source>
</evidence>